<evidence type="ECO:0000256" key="5">
    <source>
        <dbReference type="SAM" id="Phobius"/>
    </source>
</evidence>
<comment type="subcellular location">
    <subcellularLocation>
        <location evidence="1">Membrane</location>
        <topology evidence="1">Multi-pass membrane protein</topology>
    </subcellularLocation>
</comment>
<keyword evidence="3 5" id="KW-1133">Transmembrane helix</keyword>
<evidence type="ECO:0000313" key="7">
    <source>
        <dbReference type="EMBL" id="RVT95519.1"/>
    </source>
</evidence>
<feature type="transmembrane region" description="Helical" evidence="5">
    <location>
        <begin position="320"/>
        <end position="338"/>
    </location>
</feature>
<dbReference type="RefSeq" id="WP_127788378.1">
    <property type="nucleotide sequence ID" value="NZ_SACL01000005.1"/>
</dbReference>
<evidence type="ECO:0000313" key="8">
    <source>
        <dbReference type="Proteomes" id="UP000282957"/>
    </source>
</evidence>
<evidence type="ECO:0000256" key="3">
    <source>
        <dbReference type="ARBA" id="ARBA00022989"/>
    </source>
</evidence>
<dbReference type="AlphaFoldDB" id="A0A437MCZ7"/>
<accession>A0A437MCZ7</accession>
<dbReference type="Gene3D" id="3.30.750.24">
    <property type="entry name" value="STAS domain"/>
    <property type="match status" value="1"/>
</dbReference>
<feature type="transmembrane region" description="Helical" evidence="5">
    <location>
        <begin position="350"/>
        <end position="378"/>
    </location>
</feature>
<feature type="transmembrane region" description="Helical" evidence="5">
    <location>
        <begin position="260"/>
        <end position="283"/>
    </location>
</feature>
<dbReference type="PANTHER" id="PTHR43310:SF1">
    <property type="entry name" value="SULFATE TRANSPORTER YBAR-RELATED"/>
    <property type="match status" value="1"/>
</dbReference>
<dbReference type="EMBL" id="SACL01000005">
    <property type="protein sequence ID" value="RVT95519.1"/>
    <property type="molecule type" value="Genomic_DNA"/>
</dbReference>
<name>A0A437MCZ7_9PROT</name>
<feature type="transmembrane region" description="Helical" evidence="5">
    <location>
        <begin position="143"/>
        <end position="161"/>
    </location>
</feature>
<dbReference type="InterPro" id="IPR052706">
    <property type="entry name" value="Membrane-Transporter-like"/>
</dbReference>
<dbReference type="GO" id="GO:0016020">
    <property type="term" value="C:membrane"/>
    <property type="evidence" value="ECO:0007669"/>
    <property type="project" value="UniProtKB-SubCell"/>
</dbReference>
<reference evidence="7 8" key="1">
    <citation type="submission" date="2019-01" db="EMBL/GenBank/DDBJ databases">
        <authorList>
            <person name="Chen W.-M."/>
        </authorList>
    </citation>
    <scope>NUCLEOTIDE SEQUENCE [LARGE SCALE GENOMIC DNA]</scope>
    <source>
        <strain evidence="7 8">CCP-6</strain>
    </source>
</reference>
<proteinExistence type="predicted"/>
<dbReference type="PANTHER" id="PTHR43310">
    <property type="entry name" value="SULFATE TRANSPORTER YBAR-RELATED"/>
    <property type="match status" value="1"/>
</dbReference>
<evidence type="ECO:0000256" key="2">
    <source>
        <dbReference type="ARBA" id="ARBA00022692"/>
    </source>
</evidence>
<dbReference type="InterPro" id="IPR036513">
    <property type="entry name" value="STAS_dom_sf"/>
</dbReference>
<dbReference type="CDD" id="cd07042">
    <property type="entry name" value="STAS_SulP_like_sulfate_transporter"/>
    <property type="match status" value="1"/>
</dbReference>
<evidence type="ECO:0000256" key="4">
    <source>
        <dbReference type="ARBA" id="ARBA00023136"/>
    </source>
</evidence>
<feature type="transmembrane region" description="Helical" evidence="5">
    <location>
        <begin position="295"/>
        <end position="313"/>
    </location>
</feature>
<feature type="transmembrane region" description="Helical" evidence="5">
    <location>
        <begin position="86"/>
        <end position="107"/>
    </location>
</feature>
<dbReference type="Pfam" id="PF01740">
    <property type="entry name" value="STAS"/>
    <property type="match status" value="1"/>
</dbReference>
<dbReference type="Pfam" id="PF00916">
    <property type="entry name" value="Sulfate_transp"/>
    <property type="match status" value="2"/>
</dbReference>
<feature type="domain" description="STAS" evidence="6">
    <location>
        <begin position="401"/>
        <end position="486"/>
    </location>
</feature>
<dbReference type="OrthoDB" id="9771198at2"/>
<dbReference type="InterPro" id="IPR011547">
    <property type="entry name" value="SLC26A/SulP_dom"/>
</dbReference>
<dbReference type="PROSITE" id="PS01130">
    <property type="entry name" value="SLC26A"/>
    <property type="match status" value="1"/>
</dbReference>
<dbReference type="PROSITE" id="PS50801">
    <property type="entry name" value="STAS"/>
    <property type="match status" value="1"/>
</dbReference>
<comment type="caution">
    <text evidence="7">The sequence shown here is derived from an EMBL/GenBank/DDBJ whole genome shotgun (WGS) entry which is preliminary data.</text>
</comment>
<feature type="transmembrane region" description="Helical" evidence="5">
    <location>
        <begin position="119"/>
        <end position="137"/>
    </location>
</feature>
<dbReference type="InterPro" id="IPR002645">
    <property type="entry name" value="STAS_dom"/>
</dbReference>
<dbReference type="Proteomes" id="UP000282957">
    <property type="component" value="Unassembled WGS sequence"/>
</dbReference>
<sequence length="486" mass="51655">MSISRLRAEWFGSIRGDILGGTVVALALIPEAIAFSIIAGVDPRVGLYASFCIAVVISFAGGRPAMISAATGAMSLVMTGLVRDHGLQYLLAASVLAGVFQMAAGALRLGVLMRYISGSVVSGFLNALAIMIFVAQLPELTNVTPVSYVMVAAGLAIIYLFPRLTTALPSPLVAIVVLTAISIALGLDVRTVNDRGQLPTELPYFLFPDVPLNWETLRIIAPYSATLAIVGLLESLMTAQVLDEMTDSNSDKSRECMGQGLANVVTPFLGGMAGCAMIGQSVINVRSGGRGRLSTFWAGVFLLFLILVLADVVKQIPMPALVSVMIMVAITTFSWPSVRQLLVHPRSSSLVMLATVATTLIFHDLATGVLVGVLASGISFARKVARLFAVESVLEGDTRTYRVSGELFFATAPAFAEAFDVTEPVARVVIDVSAAHVWDLTAVAALDRVVLRFRRQGHQVEVIGLNAESESLVERLARHRRPGMAG</sequence>
<dbReference type="GO" id="GO:0008271">
    <property type="term" value="F:secondary active sulfate transmembrane transporter activity"/>
    <property type="evidence" value="ECO:0007669"/>
    <property type="project" value="InterPro"/>
</dbReference>
<protein>
    <submittedName>
        <fullName evidence="7">SulP family inorganic anion transporter</fullName>
    </submittedName>
</protein>
<dbReference type="InterPro" id="IPR018045">
    <property type="entry name" value="S04_transporter_CS"/>
</dbReference>
<feature type="transmembrane region" description="Helical" evidence="5">
    <location>
        <begin position="18"/>
        <end position="38"/>
    </location>
</feature>
<feature type="transmembrane region" description="Helical" evidence="5">
    <location>
        <begin position="168"/>
        <end position="187"/>
    </location>
</feature>
<organism evidence="7 8">
    <name type="scientific">Rhodovarius crocodyli</name>
    <dbReference type="NCBI Taxonomy" id="1979269"/>
    <lineage>
        <taxon>Bacteria</taxon>
        <taxon>Pseudomonadati</taxon>
        <taxon>Pseudomonadota</taxon>
        <taxon>Alphaproteobacteria</taxon>
        <taxon>Acetobacterales</taxon>
        <taxon>Roseomonadaceae</taxon>
        <taxon>Rhodovarius</taxon>
    </lineage>
</organism>
<gene>
    <name evidence="7" type="ORF">EOD42_15005</name>
</gene>
<dbReference type="SUPFAM" id="SSF52091">
    <property type="entry name" value="SpoIIaa-like"/>
    <property type="match status" value="1"/>
</dbReference>
<keyword evidence="2 5" id="KW-0812">Transmembrane</keyword>
<feature type="transmembrane region" description="Helical" evidence="5">
    <location>
        <begin position="219"/>
        <end position="239"/>
    </location>
</feature>
<evidence type="ECO:0000259" key="6">
    <source>
        <dbReference type="PROSITE" id="PS50801"/>
    </source>
</evidence>
<keyword evidence="4 5" id="KW-0472">Membrane</keyword>
<keyword evidence="8" id="KW-1185">Reference proteome</keyword>
<feature type="transmembrane region" description="Helical" evidence="5">
    <location>
        <begin position="45"/>
        <end position="66"/>
    </location>
</feature>
<evidence type="ECO:0000256" key="1">
    <source>
        <dbReference type="ARBA" id="ARBA00004141"/>
    </source>
</evidence>